<evidence type="ECO:0000313" key="2">
    <source>
        <dbReference type="Proteomes" id="UP000606786"/>
    </source>
</evidence>
<evidence type="ECO:0000313" key="1">
    <source>
        <dbReference type="EMBL" id="CAD6992403.1"/>
    </source>
</evidence>
<reference evidence="1" key="1">
    <citation type="submission" date="2020-11" db="EMBL/GenBank/DDBJ databases">
        <authorList>
            <person name="Whitehead M."/>
        </authorList>
    </citation>
    <scope>NUCLEOTIDE SEQUENCE</scope>
    <source>
        <strain evidence="1">EGII</strain>
    </source>
</reference>
<accession>A0A811U4Q0</accession>
<sequence length="53" mass="6040">MLLATFSDIGRSRSLQQIPLVGASLSEAHYEREELDYMVLSLDYRQTKGYSCP</sequence>
<name>A0A811U4Q0_CERCA</name>
<gene>
    <name evidence="1" type="ORF">CCAP1982_LOCUS1267</name>
</gene>
<organism evidence="1 2">
    <name type="scientific">Ceratitis capitata</name>
    <name type="common">Mediterranean fruit fly</name>
    <name type="synonym">Tephritis capitata</name>
    <dbReference type="NCBI Taxonomy" id="7213"/>
    <lineage>
        <taxon>Eukaryota</taxon>
        <taxon>Metazoa</taxon>
        <taxon>Ecdysozoa</taxon>
        <taxon>Arthropoda</taxon>
        <taxon>Hexapoda</taxon>
        <taxon>Insecta</taxon>
        <taxon>Pterygota</taxon>
        <taxon>Neoptera</taxon>
        <taxon>Endopterygota</taxon>
        <taxon>Diptera</taxon>
        <taxon>Brachycera</taxon>
        <taxon>Muscomorpha</taxon>
        <taxon>Tephritoidea</taxon>
        <taxon>Tephritidae</taxon>
        <taxon>Ceratitis</taxon>
        <taxon>Ceratitis</taxon>
    </lineage>
</organism>
<feature type="non-terminal residue" evidence="1">
    <location>
        <position position="53"/>
    </location>
</feature>
<dbReference type="Proteomes" id="UP000606786">
    <property type="component" value="Unassembled WGS sequence"/>
</dbReference>
<keyword evidence="2" id="KW-1185">Reference proteome</keyword>
<comment type="caution">
    <text evidence="1">The sequence shown here is derived from an EMBL/GenBank/DDBJ whole genome shotgun (WGS) entry which is preliminary data.</text>
</comment>
<protein>
    <submittedName>
        <fullName evidence="1">(Mediterranean fruit fly) hypothetical protein</fullName>
    </submittedName>
</protein>
<dbReference type="AlphaFoldDB" id="A0A811U4Q0"/>
<dbReference type="EMBL" id="CAJHJT010000001">
    <property type="protein sequence ID" value="CAD6992403.1"/>
    <property type="molecule type" value="Genomic_DNA"/>
</dbReference>
<proteinExistence type="predicted"/>